<name>A0ABN3PKB9_9MICO</name>
<evidence type="ECO:0000259" key="1">
    <source>
        <dbReference type="SMART" id="SM00833"/>
    </source>
</evidence>
<dbReference type="Proteomes" id="UP001500274">
    <property type="component" value="Unassembled WGS sequence"/>
</dbReference>
<protein>
    <recommendedName>
        <fullName evidence="1">CobW C-terminal domain-containing protein</fullName>
    </recommendedName>
</protein>
<organism evidence="2 3">
    <name type="scientific">Microbacterium binotii</name>
    <dbReference type="NCBI Taxonomy" id="462710"/>
    <lineage>
        <taxon>Bacteria</taxon>
        <taxon>Bacillati</taxon>
        <taxon>Actinomycetota</taxon>
        <taxon>Actinomycetes</taxon>
        <taxon>Micrococcales</taxon>
        <taxon>Microbacteriaceae</taxon>
        <taxon>Microbacterium</taxon>
    </lineage>
</organism>
<keyword evidence="3" id="KW-1185">Reference proteome</keyword>
<evidence type="ECO:0000313" key="3">
    <source>
        <dbReference type="Proteomes" id="UP001500274"/>
    </source>
</evidence>
<comment type="caution">
    <text evidence="2">The sequence shown here is derived from an EMBL/GenBank/DDBJ whole genome shotgun (WGS) entry which is preliminary data.</text>
</comment>
<reference evidence="2 3" key="1">
    <citation type="journal article" date="2019" name="Int. J. Syst. Evol. Microbiol.">
        <title>The Global Catalogue of Microorganisms (GCM) 10K type strain sequencing project: providing services to taxonomists for standard genome sequencing and annotation.</title>
        <authorList>
            <consortium name="The Broad Institute Genomics Platform"/>
            <consortium name="The Broad Institute Genome Sequencing Center for Infectious Disease"/>
            <person name="Wu L."/>
            <person name="Ma J."/>
        </authorList>
    </citation>
    <scope>NUCLEOTIDE SEQUENCE [LARGE SCALE GENOMIC DNA]</scope>
    <source>
        <strain evidence="2 3">JCM 16365</strain>
    </source>
</reference>
<dbReference type="RefSeq" id="WP_344229657.1">
    <property type="nucleotide sequence ID" value="NZ_BAAARI010000014.1"/>
</dbReference>
<dbReference type="PANTHER" id="PTHR43603:SF1">
    <property type="entry name" value="ZINC-REGULATED GTPASE METALLOPROTEIN ACTIVATOR 1"/>
    <property type="match status" value="1"/>
</dbReference>
<dbReference type="PANTHER" id="PTHR43603">
    <property type="entry name" value="COBW DOMAIN-CONTAINING PROTEIN DDB_G0274527"/>
    <property type="match status" value="1"/>
</dbReference>
<dbReference type="SUPFAM" id="SSF90002">
    <property type="entry name" value="Hypothetical protein YjiA, C-terminal domain"/>
    <property type="match status" value="1"/>
</dbReference>
<dbReference type="Pfam" id="PF07683">
    <property type="entry name" value="CobW_C"/>
    <property type="match status" value="1"/>
</dbReference>
<gene>
    <name evidence="2" type="ORF">GCM10009862_23190</name>
</gene>
<proteinExistence type="predicted"/>
<dbReference type="InterPro" id="IPR051927">
    <property type="entry name" value="Zn_Chap_cDPG_Synth"/>
</dbReference>
<dbReference type="SMART" id="SM00833">
    <property type="entry name" value="CobW_C"/>
    <property type="match status" value="1"/>
</dbReference>
<dbReference type="InterPro" id="IPR011629">
    <property type="entry name" value="CobW-like_C"/>
</dbReference>
<evidence type="ECO:0000313" key="2">
    <source>
        <dbReference type="EMBL" id="GAA2583385.1"/>
    </source>
</evidence>
<sequence>MLMALASHLNPLARIRLARDPHEDTRAALATETSIPVGERAGWVRMLNDEHDPHMTDRRVTTFRYEQLRPFHPERLVRALDDEIDARRWGLVLRSVGFCRLATRPGMLARWEQVGSAMWLDPLHTRDTFSCIGQELAITGLDLNAGAVTRALDGAALTDAEMDAGPDAWERFTDPLPSWPVQA</sequence>
<feature type="domain" description="CobW C-terminal" evidence="1">
    <location>
        <begin position="60"/>
        <end position="156"/>
    </location>
</feature>
<accession>A0ABN3PKB9</accession>
<dbReference type="EMBL" id="BAAARI010000014">
    <property type="protein sequence ID" value="GAA2583385.1"/>
    <property type="molecule type" value="Genomic_DNA"/>
</dbReference>